<keyword evidence="4 10" id="KW-0812">Transmembrane</keyword>
<keyword evidence="7" id="KW-0406">Ion transport</keyword>
<evidence type="ECO:0000313" key="13">
    <source>
        <dbReference type="EMBL" id="SDX08777.1"/>
    </source>
</evidence>
<feature type="domain" description="Cation efflux protein transmembrane" evidence="11">
    <location>
        <begin position="35"/>
        <end position="223"/>
    </location>
</feature>
<feature type="transmembrane region" description="Helical" evidence="10">
    <location>
        <begin position="32"/>
        <end position="52"/>
    </location>
</feature>
<evidence type="ECO:0000259" key="12">
    <source>
        <dbReference type="Pfam" id="PF16916"/>
    </source>
</evidence>
<accession>A0A1H2YUQ2</accession>
<evidence type="ECO:0000256" key="10">
    <source>
        <dbReference type="SAM" id="Phobius"/>
    </source>
</evidence>
<feature type="domain" description="Cation efflux protein cytoplasmic" evidence="12">
    <location>
        <begin position="228"/>
        <end position="302"/>
    </location>
</feature>
<comment type="similarity">
    <text evidence="2">Belongs to the cation diffusion facilitator (CDF) transporter (TC 2.A.4) family. SLC30A subfamily.</text>
</comment>
<dbReference type="PANTHER" id="PTHR11562:SF17">
    <property type="entry name" value="RE54080P-RELATED"/>
    <property type="match status" value="1"/>
</dbReference>
<gene>
    <name evidence="13" type="ORF">SAMN05444336_103262</name>
</gene>
<dbReference type="SUPFAM" id="SSF161111">
    <property type="entry name" value="Cation efflux protein transmembrane domain-like"/>
    <property type="match status" value="1"/>
</dbReference>
<evidence type="ECO:0000256" key="3">
    <source>
        <dbReference type="ARBA" id="ARBA00022448"/>
    </source>
</evidence>
<dbReference type="InterPro" id="IPR002524">
    <property type="entry name" value="Cation_efflux"/>
</dbReference>
<proteinExistence type="inferred from homology"/>
<keyword evidence="5" id="KW-0864">Zinc transport</keyword>
<dbReference type="Pfam" id="PF01545">
    <property type="entry name" value="Cation_efflux"/>
    <property type="match status" value="1"/>
</dbReference>
<dbReference type="SUPFAM" id="SSF160240">
    <property type="entry name" value="Cation efflux protein cytoplasmic domain-like"/>
    <property type="match status" value="1"/>
</dbReference>
<evidence type="ECO:0000256" key="5">
    <source>
        <dbReference type="ARBA" id="ARBA00022906"/>
    </source>
</evidence>
<dbReference type="STRING" id="356660.SAMN05444336_103262"/>
<evidence type="ECO:0000259" key="11">
    <source>
        <dbReference type="Pfam" id="PF01545"/>
    </source>
</evidence>
<keyword evidence="6 10" id="KW-1133">Transmembrane helix</keyword>
<dbReference type="InterPro" id="IPR050681">
    <property type="entry name" value="CDF/SLC30A"/>
</dbReference>
<dbReference type="AlphaFoldDB" id="A0A1H2YUQ2"/>
<feature type="transmembrane region" description="Helical" evidence="10">
    <location>
        <begin position="58"/>
        <end position="78"/>
    </location>
</feature>
<dbReference type="InterPro" id="IPR027470">
    <property type="entry name" value="Cation_efflux_CTD"/>
</dbReference>
<evidence type="ECO:0000256" key="2">
    <source>
        <dbReference type="ARBA" id="ARBA00008873"/>
    </source>
</evidence>
<evidence type="ECO:0000256" key="6">
    <source>
        <dbReference type="ARBA" id="ARBA00022989"/>
    </source>
</evidence>
<dbReference type="EMBL" id="FNMZ01000003">
    <property type="protein sequence ID" value="SDX08777.1"/>
    <property type="molecule type" value="Genomic_DNA"/>
</dbReference>
<dbReference type="GO" id="GO:0005886">
    <property type="term" value="C:plasma membrane"/>
    <property type="evidence" value="ECO:0007669"/>
    <property type="project" value="TreeGrafter"/>
</dbReference>
<dbReference type="Gene3D" id="1.20.1510.10">
    <property type="entry name" value="Cation efflux protein transmembrane domain"/>
    <property type="match status" value="1"/>
</dbReference>
<dbReference type="Pfam" id="PF16916">
    <property type="entry name" value="ZT_dimer"/>
    <property type="match status" value="1"/>
</dbReference>
<feature type="region of interest" description="Disordered" evidence="9">
    <location>
        <begin position="1"/>
        <end position="26"/>
    </location>
</feature>
<dbReference type="NCBIfam" id="TIGR01297">
    <property type="entry name" value="CDF"/>
    <property type="match status" value="1"/>
</dbReference>
<keyword evidence="3" id="KW-0813">Transport</keyword>
<evidence type="ECO:0000256" key="1">
    <source>
        <dbReference type="ARBA" id="ARBA00004141"/>
    </source>
</evidence>
<reference evidence="13 14" key="1">
    <citation type="submission" date="2016-10" db="EMBL/GenBank/DDBJ databases">
        <authorList>
            <person name="de Groot N.N."/>
        </authorList>
    </citation>
    <scope>NUCLEOTIDE SEQUENCE [LARGE SCALE GENOMIC DNA]</scope>
    <source>
        <strain evidence="13 14">DSM 17890</strain>
    </source>
</reference>
<evidence type="ECO:0000256" key="4">
    <source>
        <dbReference type="ARBA" id="ARBA00022692"/>
    </source>
</evidence>
<evidence type="ECO:0000313" key="14">
    <source>
        <dbReference type="Proteomes" id="UP000199118"/>
    </source>
</evidence>
<keyword evidence="5" id="KW-0862">Zinc</keyword>
<evidence type="ECO:0000256" key="7">
    <source>
        <dbReference type="ARBA" id="ARBA00023065"/>
    </source>
</evidence>
<dbReference type="InterPro" id="IPR027469">
    <property type="entry name" value="Cation_efflux_TMD_sf"/>
</dbReference>
<protein>
    <submittedName>
        <fullName evidence="13">Cobalt-zinc-cadmium efflux system protein</fullName>
    </submittedName>
</protein>
<feature type="transmembrane region" description="Helical" evidence="10">
    <location>
        <begin position="99"/>
        <end position="121"/>
    </location>
</feature>
<feature type="transmembrane region" description="Helical" evidence="10">
    <location>
        <begin position="133"/>
        <end position="153"/>
    </location>
</feature>
<evidence type="ECO:0000256" key="8">
    <source>
        <dbReference type="ARBA" id="ARBA00023136"/>
    </source>
</evidence>
<dbReference type="OrthoDB" id="9809646at2"/>
<dbReference type="InterPro" id="IPR058533">
    <property type="entry name" value="Cation_efflux_TM"/>
</dbReference>
<sequence>MAHDHPHRGPARPHGHSHSHGHAHAHAGDGRIGWAVAVNLALTVAQIVGGILSGSLMLIADALHNLSDAMALLVAFAARRISRRPADDVMTFGYARAEVVAALINLTTLIVISLFLVWEAAGRLIDPQPVDGWVVVWIAALALVIDIGTALLIRAQAKDSLNLRAAFLHNLADAGASAAVIVGGVAVATLGWMRVDGLLTLLISVWIIRHCWGDLKESIRILMNAAPDAPAREDVRAAMEAVEGVASVHHVHLWRIDERRLSLEAHLVSESAGAEAVSAVRIRVRETLGARFGIGHVTLEIEFPGEPCGAAVAAVDAPSAGG</sequence>
<dbReference type="GO" id="GO:0005385">
    <property type="term" value="F:zinc ion transmembrane transporter activity"/>
    <property type="evidence" value="ECO:0007669"/>
    <property type="project" value="TreeGrafter"/>
</dbReference>
<dbReference type="InterPro" id="IPR036837">
    <property type="entry name" value="Cation_efflux_CTD_sf"/>
</dbReference>
<feature type="transmembrane region" description="Helical" evidence="10">
    <location>
        <begin position="174"/>
        <end position="192"/>
    </location>
</feature>
<keyword evidence="14" id="KW-1185">Reference proteome</keyword>
<keyword evidence="8 10" id="KW-0472">Membrane</keyword>
<name>A0A1H2YUQ2_9RHOB</name>
<comment type="subcellular location">
    <subcellularLocation>
        <location evidence="1">Membrane</location>
        <topology evidence="1">Multi-pass membrane protein</topology>
    </subcellularLocation>
</comment>
<dbReference type="RefSeq" id="WP_092681551.1">
    <property type="nucleotide sequence ID" value="NZ_FNMZ01000003.1"/>
</dbReference>
<evidence type="ECO:0000256" key="9">
    <source>
        <dbReference type="SAM" id="MobiDB-lite"/>
    </source>
</evidence>
<dbReference type="Proteomes" id="UP000199118">
    <property type="component" value="Unassembled WGS sequence"/>
</dbReference>
<organism evidence="13 14">
    <name type="scientific">Albimonas donghaensis</name>
    <dbReference type="NCBI Taxonomy" id="356660"/>
    <lineage>
        <taxon>Bacteria</taxon>
        <taxon>Pseudomonadati</taxon>
        <taxon>Pseudomonadota</taxon>
        <taxon>Alphaproteobacteria</taxon>
        <taxon>Rhodobacterales</taxon>
        <taxon>Paracoccaceae</taxon>
        <taxon>Albimonas</taxon>
    </lineage>
</organism>
<feature type="compositionally biased region" description="Basic residues" evidence="9">
    <location>
        <begin position="1"/>
        <end position="25"/>
    </location>
</feature>
<dbReference type="PANTHER" id="PTHR11562">
    <property type="entry name" value="CATION EFFLUX PROTEIN/ ZINC TRANSPORTER"/>
    <property type="match status" value="1"/>
</dbReference>